<feature type="compositionally biased region" description="Basic and acidic residues" evidence="5">
    <location>
        <begin position="55"/>
        <end position="65"/>
    </location>
</feature>
<dbReference type="EMBL" id="KZ679019">
    <property type="protein sequence ID" value="PSS06983.1"/>
    <property type="molecule type" value="Genomic_DNA"/>
</dbReference>
<dbReference type="InterPro" id="IPR050829">
    <property type="entry name" value="CorA_MIT"/>
</dbReference>
<evidence type="ECO:0000256" key="2">
    <source>
        <dbReference type="ARBA" id="ARBA00022692"/>
    </source>
</evidence>
<dbReference type="SUPFAM" id="SSF144083">
    <property type="entry name" value="Magnesium transport protein CorA, transmembrane region"/>
    <property type="match status" value="1"/>
</dbReference>
<sequence>MVGSINTEELLNRLDEQHKAYLETFRLVHDALSHNVAANLTLGSPAATPRRRRRSTLEHDGERSPPRITAPTHRSNESDFSDEDEGLYVQDILPSYKFDSQHLREHLKRYQFNAEGRKALESVIDDRGRLRNPDSLFPEVLPDHSHTSHYSVLDVGTDGAPVSRRAVVSDGSNIDYAIWQAIQDLNANPSSQRPAVGRISIIREPNPIILGALHLTMNQHIDMDEVFKLLVSSDASARSFVFNFDYYTVIGETCSPMAWQLTDIIPKKKAEHIPISKCSSVVVLSLSGKYIRKLKNARRRAKPQEGYIYDPWAPWHVLNIQCYPDHKHSMDSHDSTKHYVNGPEAFLTTLLAEFKDSQKRFEDIYNRISKLVTPPPEFMFSRVLRDKLLFEDAEFTYSRRYFWAFQTLGMMNNAIKAIIDSYEDTFTDDVWEGRHKSLWPMLDPDSARNIYWRKRMLGLKKEFEKEVKGLQKLWDENDDMRKEIRTLRDQLFSGTSVQESRKNFDMAVVTILQGRNIKVLTLVSIFFLPLTFVTSVFGMTNLQSSHWREWFAIVMVTICVPFFFIVGSLNTTSGIEFWGKKWKRLGSWVANFRRSKTPSRGTDDGNGGSGGKS</sequence>
<keyword evidence="4 6" id="KW-0472">Membrane</keyword>
<evidence type="ECO:0000256" key="3">
    <source>
        <dbReference type="ARBA" id="ARBA00022989"/>
    </source>
</evidence>
<dbReference type="GO" id="GO:0046873">
    <property type="term" value="F:metal ion transmembrane transporter activity"/>
    <property type="evidence" value="ECO:0007669"/>
    <property type="project" value="InterPro"/>
</dbReference>
<dbReference type="GO" id="GO:0016020">
    <property type="term" value="C:membrane"/>
    <property type="evidence" value="ECO:0007669"/>
    <property type="project" value="UniProtKB-SubCell"/>
</dbReference>
<evidence type="ECO:0000313" key="7">
    <source>
        <dbReference type="EMBL" id="PSS06983.1"/>
    </source>
</evidence>
<dbReference type="PANTHER" id="PTHR47685">
    <property type="entry name" value="MAGNESIUM TRANSPORT PROTEIN CORA"/>
    <property type="match status" value="1"/>
</dbReference>
<accession>A0A2T3APP7</accession>
<feature type="region of interest" description="Disordered" evidence="5">
    <location>
        <begin position="42"/>
        <end position="83"/>
    </location>
</feature>
<evidence type="ECO:0000256" key="6">
    <source>
        <dbReference type="SAM" id="Phobius"/>
    </source>
</evidence>
<dbReference type="AlphaFoldDB" id="A0A2T3APP7"/>
<keyword evidence="8" id="KW-1185">Reference proteome</keyword>
<organism evidence="7 8">
    <name type="scientific">Amorphotheca resinae ATCC 22711</name>
    <dbReference type="NCBI Taxonomy" id="857342"/>
    <lineage>
        <taxon>Eukaryota</taxon>
        <taxon>Fungi</taxon>
        <taxon>Dikarya</taxon>
        <taxon>Ascomycota</taxon>
        <taxon>Pezizomycotina</taxon>
        <taxon>Leotiomycetes</taxon>
        <taxon>Helotiales</taxon>
        <taxon>Amorphothecaceae</taxon>
        <taxon>Amorphotheca</taxon>
    </lineage>
</organism>
<name>A0A2T3APP7_AMORE</name>
<evidence type="ECO:0000256" key="4">
    <source>
        <dbReference type="ARBA" id="ARBA00023136"/>
    </source>
</evidence>
<keyword evidence="3 6" id="KW-1133">Transmembrane helix</keyword>
<dbReference type="RefSeq" id="XP_024716639.1">
    <property type="nucleotide sequence ID" value="XM_024861377.1"/>
</dbReference>
<gene>
    <name evidence="7" type="ORF">M430DRAFT_110672</name>
</gene>
<dbReference type="Proteomes" id="UP000241818">
    <property type="component" value="Unassembled WGS sequence"/>
</dbReference>
<dbReference type="InParanoid" id="A0A2T3APP7"/>
<reference evidence="7 8" key="1">
    <citation type="journal article" date="2018" name="New Phytol.">
        <title>Comparative genomics and transcriptomics depict ericoid mycorrhizal fungi as versatile saprotrophs and plant mutualists.</title>
        <authorList>
            <person name="Martino E."/>
            <person name="Morin E."/>
            <person name="Grelet G.A."/>
            <person name="Kuo A."/>
            <person name="Kohler A."/>
            <person name="Daghino S."/>
            <person name="Barry K.W."/>
            <person name="Cichocki N."/>
            <person name="Clum A."/>
            <person name="Dockter R.B."/>
            <person name="Hainaut M."/>
            <person name="Kuo R.C."/>
            <person name="LaButti K."/>
            <person name="Lindahl B.D."/>
            <person name="Lindquist E.A."/>
            <person name="Lipzen A."/>
            <person name="Khouja H.R."/>
            <person name="Magnuson J."/>
            <person name="Murat C."/>
            <person name="Ohm R.A."/>
            <person name="Singer S.W."/>
            <person name="Spatafora J.W."/>
            <person name="Wang M."/>
            <person name="Veneault-Fourrey C."/>
            <person name="Henrissat B."/>
            <person name="Grigoriev I.V."/>
            <person name="Martin F.M."/>
            <person name="Perotto S."/>
        </authorList>
    </citation>
    <scope>NUCLEOTIDE SEQUENCE [LARGE SCALE GENOMIC DNA]</scope>
    <source>
        <strain evidence="7 8">ATCC 22711</strain>
    </source>
</reference>
<protein>
    <submittedName>
        <fullName evidence="7">Uncharacterized protein</fullName>
    </submittedName>
</protein>
<proteinExistence type="predicted"/>
<dbReference type="InterPro" id="IPR002523">
    <property type="entry name" value="MgTranspt_CorA/ZnTranspt_ZntB"/>
</dbReference>
<dbReference type="Pfam" id="PF01544">
    <property type="entry name" value="CorA"/>
    <property type="match status" value="1"/>
</dbReference>
<keyword evidence="2 6" id="KW-0812">Transmembrane</keyword>
<comment type="subcellular location">
    <subcellularLocation>
        <location evidence="1">Membrane</location>
        <topology evidence="1">Multi-pass membrane protein</topology>
    </subcellularLocation>
</comment>
<feature type="transmembrane region" description="Helical" evidence="6">
    <location>
        <begin position="550"/>
        <end position="569"/>
    </location>
</feature>
<dbReference type="GeneID" id="36569458"/>
<evidence type="ECO:0000256" key="1">
    <source>
        <dbReference type="ARBA" id="ARBA00004141"/>
    </source>
</evidence>
<dbReference type="Gene3D" id="1.20.58.340">
    <property type="entry name" value="Magnesium transport protein CorA, transmembrane region"/>
    <property type="match status" value="1"/>
</dbReference>
<feature type="transmembrane region" description="Helical" evidence="6">
    <location>
        <begin position="519"/>
        <end position="538"/>
    </location>
</feature>
<dbReference type="PANTHER" id="PTHR47685:SF1">
    <property type="entry name" value="MAGNESIUM TRANSPORT PROTEIN CORA"/>
    <property type="match status" value="1"/>
</dbReference>
<evidence type="ECO:0000256" key="5">
    <source>
        <dbReference type="SAM" id="MobiDB-lite"/>
    </source>
</evidence>
<dbReference type="InterPro" id="IPR045863">
    <property type="entry name" value="CorA_TM1_TM2"/>
</dbReference>
<evidence type="ECO:0000313" key="8">
    <source>
        <dbReference type="Proteomes" id="UP000241818"/>
    </source>
</evidence>
<dbReference type="OrthoDB" id="426293at2759"/>